<name>A0A290FU23_PSEPU</name>
<geneLocation type="plasmid" evidence="1">
    <name>pVIM_Pse-KSS14</name>
</geneLocation>
<proteinExistence type="predicted"/>
<organism evidence="1">
    <name type="scientific">Pseudomonas putida</name>
    <name type="common">Arthrobacter siderocapsulatus</name>
    <dbReference type="NCBI Taxonomy" id="303"/>
    <lineage>
        <taxon>Bacteria</taxon>
        <taxon>Pseudomonadati</taxon>
        <taxon>Pseudomonadota</taxon>
        <taxon>Gammaproteobacteria</taxon>
        <taxon>Pseudomonadales</taxon>
        <taxon>Pseudomonadaceae</taxon>
        <taxon>Pseudomonas</taxon>
    </lineage>
</organism>
<keyword evidence="1" id="KW-0614">Plasmid</keyword>
<reference evidence="1" key="1">
    <citation type="submission" date="2017-07" db="EMBL/GenBank/DDBJ databases">
        <title>Molecular diversity and dissemination of Pseudomonas putida group isolates carrying VIM-2 gene at a university hospital in Korea.</title>
        <authorList>
            <person name="Hong J.S."/>
            <person name="Yoon E.-J."/>
            <person name="Song W."/>
            <person name="Seo Y.B."/>
            <person name="Jeong S.H."/>
            <person name="Lee K."/>
        </authorList>
    </citation>
    <scope>NUCLEOTIDE SEQUENCE</scope>
    <source>
        <strain evidence="1">KSS14</strain>
        <plasmid evidence="1">pVIM_Pse-KSS14</plasmid>
    </source>
</reference>
<dbReference type="RefSeq" id="WP_028692286.1">
    <property type="nucleotide sequence ID" value="NZ_BKWG01000263.1"/>
</dbReference>
<accession>A0A290FU23</accession>
<evidence type="ECO:0000313" key="1">
    <source>
        <dbReference type="EMBL" id="ATB51887.1"/>
    </source>
</evidence>
<sequence length="146" mass="16260">MDERTEQELTAYLDVLLWLETASVAEIEGALSVATAPAREDLELGIQCLMDSDRPGLANYFPNLVNRPTSLNEIRQKFSAMAQSMDQLEDSLRRRRTDPTYPLMGYGAVLGTLAKLQYLNKITPSQRELLLSELASLKGGGLRLDN</sequence>
<protein>
    <submittedName>
        <fullName evidence="1">Uncharacterized protein</fullName>
    </submittedName>
</protein>
<dbReference type="AlphaFoldDB" id="A0A290FU23"/>
<dbReference type="EMBL" id="MF564291">
    <property type="protein sequence ID" value="ATB51887.1"/>
    <property type="molecule type" value="Genomic_DNA"/>
</dbReference>